<feature type="non-terminal residue" evidence="2">
    <location>
        <position position="133"/>
    </location>
</feature>
<name>A0ABT7FSY8_9CORY</name>
<keyword evidence="3" id="KW-1185">Reference proteome</keyword>
<gene>
    <name evidence="2" type="ORF">QPX34_12040</name>
</gene>
<keyword evidence="1" id="KW-0472">Membrane</keyword>
<organism evidence="2 3">
    <name type="scientific">Corynebacterium accolens</name>
    <dbReference type="NCBI Taxonomy" id="38284"/>
    <lineage>
        <taxon>Bacteria</taxon>
        <taxon>Bacillati</taxon>
        <taxon>Actinomycetota</taxon>
        <taxon>Actinomycetes</taxon>
        <taxon>Mycobacteriales</taxon>
        <taxon>Corynebacteriaceae</taxon>
        <taxon>Corynebacterium</taxon>
    </lineage>
</organism>
<feature type="transmembrane region" description="Helical" evidence="1">
    <location>
        <begin position="42"/>
        <end position="61"/>
    </location>
</feature>
<reference evidence="2 3" key="1">
    <citation type="submission" date="2023-05" db="EMBL/GenBank/DDBJ databases">
        <title>Metabolic capabilities are highly conserved among human nasal-associated Corynebacterium species in pangenomic analyses.</title>
        <authorList>
            <person name="Tran T.H."/>
            <person name="Roberts A.Q."/>
            <person name="Escapa I.F."/>
            <person name="Gao W."/>
            <person name="Conlan S."/>
            <person name="Kong H."/>
            <person name="Segre J.A."/>
            <person name="Kelly M.S."/>
            <person name="Lemon K.P."/>
        </authorList>
    </citation>
    <scope>NUCLEOTIDE SEQUENCE [LARGE SCALE GENOMIC DNA]</scope>
    <source>
        <strain evidence="2 3">KPL3802</strain>
    </source>
</reference>
<sequence>MPHGDATATRLPILWRVVLPAILGAIGLFYSSQAPAGSGGFYAATFFTAAIWLGTWCLWVDRSCFHGHTLKELALGAVIGIGLIALFIVGALMVRLVPFLAALINDLLEVPRVLFLGICLDFYYCLWRVFLPK</sequence>
<accession>A0ABT7FSY8</accession>
<dbReference type="Proteomes" id="UP001239414">
    <property type="component" value="Unassembled WGS sequence"/>
</dbReference>
<feature type="transmembrane region" description="Helical" evidence="1">
    <location>
        <begin position="73"/>
        <end position="93"/>
    </location>
</feature>
<keyword evidence="1" id="KW-0812">Transmembrane</keyword>
<feature type="transmembrane region" description="Helical" evidence="1">
    <location>
        <begin position="113"/>
        <end position="131"/>
    </location>
</feature>
<comment type="caution">
    <text evidence="2">The sequence shown here is derived from an EMBL/GenBank/DDBJ whole genome shotgun (WGS) entry which is preliminary data.</text>
</comment>
<protein>
    <submittedName>
        <fullName evidence="2">Uncharacterized protein</fullName>
    </submittedName>
</protein>
<dbReference type="EMBL" id="JASNUO010000021">
    <property type="protein sequence ID" value="MDK4248726.1"/>
    <property type="molecule type" value="Genomic_DNA"/>
</dbReference>
<proteinExistence type="predicted"/>
<feature type="transmembrane region" description="Helical" evidence="1">
    <location>
        <begin position="12"/>
        <end position="30"/>
    </location>
</feature>
<evidence type="ECO:0000313" key="2">
    <source>
        <dbReference type="EMBL" id="MDK4248726.1"/>
    </source>
</evidence>
<keyword evidence="1" id="KW-1133">Transmembrane helix</keyword>
<evidence type="ECO:0000313" key="3">
    <source>
        <dbReference type="Proteomes" id="UP001239414"/>
    </source>
</evidence>
<evidence type="ECO:0000256" key="1">
    <source>
        <dbReference type="SAM" id="Phobius"/>
    </source>
</evidence>